<dbReference type="SMART" id="SM01043">
    <property type="entry name" value="BTAD"/>
    <property type="match status" value="1"/>
</dbReference>
<dbReference type="InterPro" id="IPR019734">
    <property type="entry name" value="TPR_rpt"/>
</dbReference>
<dbReference type="InterPro" id="IPR002182">
    <property type="entry name" value="NB-ARC"/>
</dbReference>
<dbReference type="SUPFAM" id="SSF46894">
    <property type="entry name" value="C-terminal effector domain of the bipartite response regulators"/>
    <property type="match status" value="1"/>
</dbReference>
<evidence type="ECO:0000256" key="2">
    <source>
        <dbReference type="ARBA" id="ARBA00023015"/>
    </source>
</evidence>
<keyword evidence="2" id="KW-0805">Transcription regulation</keyword>
<gene>
    <name evidence="8" type="ORF">ACFO8L_26185</name>
</gene>
<dbReference type="PANTHER" id="PTHR35807">
    <property type="entry name" value="TRANSCRIPTIONAL REGULATOR REDD-RELATED"/>
    <property type="match status" value="1"/>
</dbReference>
<protein>
    <submittedName>
        <fullName evidence="8">BTAD domain-containing putative transcriptional regulator</fullName>
    </submittedName>
</protein>
<feature type="domain" description="OmpR/PhoB-type" evidence="7">
    <location>
        <begin position="1"/>
        <end position="96"/>
    </location>
</feature>
<dbReference type="InterPro" id="IPR027417">
    <property type="entry name" value="P-loop_NTPase"/>
</dbReference>
<evidence type="ECO:0000256" key="1">
    <source>
        <dbReference type="ARBA" id="ARBA00005820"/>
    </source>
</evidence>
<keyword evidence="4" id="KW-0804">Transcription</keyword>
<evidence type="ECO:0000256" key="4">
    <source>
        <dbReference type="ARBA" id="ARBA00023163"/>
    </source>
</evidence>
<proteinExistence type="inferred from homology"/>
<dbReference type="InterPro" id="IPR005158">
    <property type="entry name" value="BTAD"/>
</dbReference>
<dbReference type="PRINTS" id="PR00364">
    <property type="entry name" value="DISEASERSIST"/>
</dbReference>
<name>A0ABV9ELD3_9ACTN</name>
<reference evidence="9" key="1">
    <citation type="journal article" date="2019" name="Int. J. Syst. Evol. Microbiol.">
        <title>The Global Catalogue of Microorganisms (GCM) 10K type strain sequencing project: providing services to taxonomists for standard genome sequencing and annotation.</title>
        <authorList>
            <consortium name="The Broad Institute Genomics Platform"/>
            <consortium name="The Broad Institute Genome Sequencing Center for Infectious Disease"/>
            <person name="Wu L."/>
            <person name="Ma J."/>
        </authorList>
    </citation>
    <scope>NUCLEOTIDE SEQUENCE [LARGE SCALE GENOMIC DNA]</scope>
    <source>
        <strain evidence="9">CCUG 49560</strain>
    </source>
</reference>
<dbReference type="SUPFAM" id="SSF52540">
    <property type="entry name" value="P-loop containing nucleoside triphosphate hydrolases"/>
    <property type="match status" value="1"/>
</dbReference>
<sequence>MSRFGVLGPLEVVYDGRPVPIPAAKQRVALATLLLEANRPVPLDRLIERIWEDGTTPEDARAAVQTHMARLRRTLGDGTGGVRLIDTRDRGYLIHAGPDSFDLIRFRDLAGRAARAGDGRAEAGLLRQALALWRGPVLGDVPSESLHRDEVPRLVEERLAALERWSDIGLALGDHDEVIAELRPATAEHPLRERLWVKLMLALHRSGRRAEALHAYVSVSSVLRQELGVDPGEELRRIHHAVLADEPDLVPAEHVRAGAALRPATPPRQLPPDIAHFTGREADLARLDALLPPEREPASVPPGEAPPDATVISVVSGMGGAGKTTLAVHWAHRVAARFPDGQLYLNLRGFRSRAPLEPGAALEMTLRALEVPSERIPDQVDARSALLRSVLAGRRVLMVLDDARDSAQVRPLLPGSGSLVLVTSRSRLGGLVARDGARPVTVGQLSPAESVGLLGAVLGRDRISAQPEAAADLANLCAHLPLALVIAAEHATRRPDVPLAVLAGELGDERTRLDLLDTEEDTESSLRAVFATSHREIGHQEALALELLATGPGPDIGHGAAACLIGLPRAGARRTMERLHGANLLQEHVPGRYRMHDLVQIYAAEQAGRVLASRFRTAALRRLADFYLHTAYAANRLIDPHHLPFEIGPPPAGCEPEPLTGVTSALAWFDAEHACLVAVHDLALDQGWYPLVWRLTLCLFGFHHRRGHLPDHLGIWRSGLVAARHLGDPAALSLAHRRLGQACSRAGSSAEAFHHLSRALALTERSGDVPQQAHTNMAIAVAWGRQGADHHALVHAERALRQFQTLPAPVWQAQALNAVGWYHARLGDYERGRSHCERALDLQREHGDGANEAISLDSLGFIAHRTGRHECAVCHYEDALARYRELGNSYQEADTLMRLGDAYEALARAEEARDAYRRARDLYAVQHRTGDAGHTGGGPVRTSAGSPFLAVLRSAALQHGPGGEAASPRSGGASLA</sequence>
<comment type="similarity">
    <text evidence="1">Belongs to the AfsR/DnrI/RedD regulatory family.</text>
</comment>
<dbReference type="Pfam" id="PF13424">
    <property type="entry name" value="TPR_12"/>
    <property type="match status" value="1"/>
</dbReference>
<dbReference type="PANTHER" id="PTHR35807:SF1">
    <property type="entry name" value="TRANSCRIPTIONAL REGULATOR REDD"/>
    <property type="match status" value="1"/>
</dbReference>
<evidence type="ECO:0000313" key="8">
    <source>
        <dbReference type="EMBL" id="MFC4589603.1"/>
    </source>
</evidence>
<dbReference type="RefSeq" id="WP_262844382.1">
    <property type="nucleotide sequence ID" value="NZ_JANZYP010000028.1"/>
</dbReference>
<accession>A0ABV9ELD3</accession>
<dbReference type="InterPro" id="IPR036388">
    <property type="entry name" value="WH-like_DNA-bd_sf"/>
</dbReference>
<dbReference type="InterPro" id="IPR051677">
    <property type="entry name" value="AfsR-DnrI-RedD_regulator"/>
</dbReference>
<evidence type="ECO:0000259" key="7">
    <source>
        <dbReference type="PROSITE" id="PS51755"/>
    </source>
</evidence>
<dbReference type="InterPro" id="IPR011990">
    <property type="entry name" value="TPR-like_helical_dom_sf"/>
</dbReference>
<keyword evidence="9" id="KW-1185">Reference proteome</keyword>
<dbReference type="SUPFAM" id="SSF48452">
    <property type="entry name" value="TPR-like"/>
    <property type="match status" value="3"/>
</dbReference>
<dbReference type="Pfam" id="PF13181">
    <property type="entry name" value="TPR_8"/>
    <property type="match status" value="1"/>
</dbReference>
<keyword evidence="5" id="KW-0802">TPR repeat</keyword>
<feature type="DNA-binding region" description="OmpR/PhoB-type" evidence="6">
    <location>
        <begin position="1"/>
        <end position="96"/>
    </location>
</feature>
<dbReference type="Gene3D" id="1.25.40.10">
    <property type="entry name" value="Tetratricopeptide repeat domain"/>
    <property type="match status" value="2"/>
</dbReference>
<dbReference type="PROSITE" id="PS50005">
    <property type="entry name" value="TPR"/>
    <property type="match status" value="1"/>
</dbReference>
<keyword evidence="3 6" id="KW-0238">DNA-binding</keyword>
<dbReference type="Gene3D" id="3.40.50.300">
    <property type="entry name" value="P-loop containing nucleotide triphosphate hydrolases"/>
    <property type="match status" value="1"/>
</dbReference>
<dbReference type="SMART" id="SM00862">
    <property type="entry name" value="Trans_reg_C"/>
    <property type="match status" value="1"/>
</dbReference>
<dbReference type="EMBL" id="JBHSFN010000017">
    <property type="protein sequence ID" value="MFC4589603.1"/>
    <property type="molecule type" value="Genomic_DNA"/>
</dbReference>
<dbReference type="Gene3D" id="1.10.10.10">
    <property type="entry name" value="Winged helix-like DNA-binding domain superfamily/Winged helix DNA-binding domain"/>
    <property type="match status" value="1"/>
</dbReference>
<dbReference type="Pfam" id="PF00931">
    <property type="entry name" value="NB-ARC"/>
    <property type="match status" value="1"/>
</dbReference>
<dbReference type="InterPro" id="IPR016032">
    <property type="entry name" value="Sig_transdc_resp-reg_C-effctor"/>
</dbReference>
<dbReference type="Pfam" id="PF00486">
    <property type="entry name" value="Trans_reg_C"/>
    <property type="match status" value="1"/>
</dbReference>
<dbReference type="InterPro" id="IPR001867">
    <property type="entry name" value="OmpR/PhoB-type_DNA-bd"/>
</dbReference>
<dbReference type="PROSITE" id="PS51755">
    <property type="entry name" value="OMPR_PHOB"/>
    <property type="match status" value="1"/>
</dbReference>
<dbReference type="Pfam" id="PF03704">
    <property type="entry name" value="BTAD"/>
    <property type="match status" value="1"/>
</dbReference>
<dbReference type="CDD" id="cd15831">
    <property type="entry name" value="BTAD"/>
    <property type="match status" value="1"/>
</dbReference>
<evidence type="ECO:0000313" key="9">
    <source>
        <dbReference type="Proteomes" id="UP001595891"/>
    </source>
</evidence>
<organism evidence="8 9">
    <name type="scientific">Sphaerisporangium corydalis</name>
    <dbReference type="NCBI Taxonomy" id="1441875"/>
    <lineage>
        <taxon>Bacteria</taxon>
        <taxon>Bacillati</taxon>
        <taxon>Actinomycetota</taxon>
        <taxon>Actinomycetes</taxon>
        <taxon>Streptosporangiales</taxon>
        <taxon>Streptosporangiaceae</taxon>
        <taxon>Sphaerisporangium</taxon>
    </lineage>
</organism>
<evidence type="ECO:0000256" key="5">
    <source>
        <dbReference type="PROSITE-ProRule" id="PRU00339"/>
    </source>
</evidence>
<feature type="repeat" description="TPR" evidence="5">
    <location>
        <begin position="893"/>
        <end position="926"/>
    </location>
</feature>
<comment type="caution">
    <text evidence="8">The sequence shown here is derived from an EMBL/GenBank/DDBJ whole genome shotgun (WGS) entry which is preliminary data.</text>
</comment>
<dbReference type="Proteomes" id="UP001595891">
    <property type="component" value="Unassembled WGS sequence"/>
</dbReference>
<evidence type="ECO:0000256" key="3">
    <source>
        <dbReference type="ARBA" id="ARBA00023125"/>
    </source>
</evidence>
<dbReference type="SMART" id="SM00028">
    <property type="entry name" value="TPR"/>
    <property type="match status" value="5"/>
</dbReference>
<evidence type="ECO:0000256" key="6">
    <source>
        <dbReference type="PROSITE-ProRule" id="PRU01091"/>
    </source>
</evidence>